<dbReference type="AlphaFoldDB" id="A0A7E4VXC4"/>
<dbReference type="PROSITE" id="PS50157">
    <property type="entry name" value="ZINC_FINGER_C2H2_2"/>
    <property type="match status" value="5"/>
</dbReference>
<keyword evidence="3" id="KW-0677">Repeat</keyword>
<keyword evidence="8" id="KW-0539">Nucleus</keyword>
<dbReference type="FunFam" id="3.30.160.60:FF:000925">
    <property type="entry name" value="Zinc finger protein 668"/>
    <property type="match status" value="1"/>
</dbReference>
<feature type="region of interest" description="Disordered" evidence="10">
    <location>
        <begin position="1"/>
        <end position="39"/>
    </location>
</feature>
<dbReference type="GO" id="GO:0045165">
    <property type="term" value="P:cell fate commitment"/>
    <property type="evidence" value="ECO:0007669"/>
    <property type="project" value="TreeGrafter"/>
</dbReference>
<dbReference type="FunFam" id="3.30.160.60:FF:000833">
    <property type="entry name" value="PR domain zinc finger protein"/>
    <property type="match status" value="1"/>
</dbReference>
<dbReference type="FunFam" id="3.30.160.60:FF:000436">
    <property type="entry name" value="PR domain zinc finger protein 4"/>
    <property type="match status" value="1"/>
</dbReference>
<evidence type="ECO:0000256" key="1">
    <source>
        <dbReference type="ARBA" id="ARBA00004123"/>
    </source>
</evidence>
<evidence type="ECO:0000313" key="14">
    <source>
        <dbReference type="WBParaSite" id="Pan_g3869.t1"/>
    </source>
</evidence>
<evidence type="ECO:0000256" key="9">
    <source>
        <dbReference type="PROSITE-ProRule" id="PRU00042"/>
    </source>
</evidence>
<dbReference type="Gene3D" id="3.30.160.60">
    <property type="entry name" value="Classic Zinc Finger"/>
    <property type="match status" value="5"/>
</dbReference>
<dbReference type="PROSITE" id="PS00028">
    <property type="entry name" value="ZINC_FINGER_C2H2_1"/>
    <property type="match status" value="4"/>
</dbReference>
<dbReference type="InterPro" id="IPR046341">
    <property type="entry name" value="SET_dom_sf"/>
</dbReference>
<dbReference type="GO" id="GO:0003700">
    <property type="term" value="F:DNA-binding transcription factor activity"/>
    <property type="evidence" value="ECO:0007669"/>
    <property type="project" value="TreeGrafter"/>
</dbReference>
<sequence>MVEGRESSRNDERSLSSSTTNTTTTTIQQPHHSSHHQPLLQRSNITHHATTSTASAAMAAAAAAAAAAARSSSLHHRIGAAEDEDDDDMDVDVGGVDDMTWHVKHPMPMGNSSVVGNAPEITVSKPSSLGIPSLGSSSASSPASRRMPTPPALPAAPGNASFSWIDFADRDLAALAVFHVPDKPTQGDNRAVTSLPLNLTIRASPDDGKHGVWSVDLIPRGARFGPLCGESHVPGPHHATVMPAEASAAGGPSRGGGAWSAEQLRAVANGGKLDVPKPWKVLSESGGRVLRVIETDNPSRANWLRSVRMARTREEQNLVACQVDNDICFYSIKNIVPNTELLFWYSKEYAQRLQMPASCEFWKNVMTTLNARPRNPEPSMPKVTHHGTAATGNNDIPSLPDQAIDYSLKNHNLQIATSSGPKSSDGEADEDELIIDDTTDDDERKSKAATVSPKASSSSASSTCGKVDPDDASHVAYQRPNVIQQPVLRSFAPSAASAFTHPHPAPPTAMPQVPQGPTAASASADAFPMLRINQLSNIIDYYRRANAMLTEGLNLGPPPPPSAPPAQPSGGLWMPPTMPQLGVAPGSGRLPTAGLYGGRAPIDDSPLSAFAATAGASASGFPPGYTNFYAAAAAAAAKPQASTPIPTHPGHVQYNPYNRHHMGSTLNLATIAAAVTAPNVATSAPLPTSTMSMTMAQGSIDTKYLQSHENGRTRYACKECAKTFGQLSNLKVHLRTHTGERPYKCTRCNKGFTQLAHLQKHDLVHTGEKPHKCSVCEKRFSSTSNLKTHLRLHNGHRPYSCDMCTQRFTQLVHLKLHKRLHTNERPFDCKQCGRTYISPSGLRTHWKNTACRAEESQLQRLEAAIASMPMPYFDESGNGQEGGAYGLIKLEPMAEGLITTSMAL</sequence>
<feature type="compositionally biased region" description="Low complexity" evidence="10">
    <location>
        <begin position="15"/>
        <end position="39"/>
    </location>
</feature>
<keyword evidence="7" id="KW-0804">Transcription</keyword>
<dbReference type="PROSITE" id="PS50280">
    <property type="entry name" value="SET"/>
    <property type="match status" value="1"/>
</dbReference>
<feature type="region of interest" description="Disordered" evidence="10">
    <location>
        <begin position="435"/>
        <end position="472"/>
    </location>
</feature>
<dbReference type="SMART" id="SM00355">
    <property type="entry name" value="ZnF_C2H2"/>
    <property type="match status" value="5"/>
</dbReference>
<dbReference type="PANTHER" id="PTHR16515">
    <property type="entry name" value="PR DOMAIN ZINC FINGER PROTEIN"/>
    <property type="match status" value="1"/>
</dbReference>
<reference evidence="13" key="1">
    <citation type="journal article" date="2013" name="Genetics">
        <title>The draft genome and transcriptome of Panagrellus redivivus are shaped by the harsh demands of a free-living lifestyle.</title>
        <authorList>
            <person name="Srinivasan J."/>
            <person name="Dillman A.R."/>
            <person name="Macchietto M.G."/>
            <person name="Heikkinen L."/>
            <person name="Lakso M."/>
            <person name="Fracchia K.M."/>
            <person name="Antoshechkin I."/>
            <person name="Mortazavi A."/>
            <person name="Wong G."/>
            <person name="Sternberg P.W."/>
        </authorList>
    </citation>
    <scope>NUCLEOTIDE SEQUENCE [LARGE SCALE GENOMIC DNA]</scope>
    <source>
        <strain evidence="13">MT8872</strain>
    </source>
</reference>
<dbReference type="GO" id="GO:0000122">
    <property type="term" value="P:negative regulation of transcription by RNA polymerase II"/>
    <property type="evidence" value="ECO:0007669"/>
    <property type="project" value="UniProtKB-ARBA"/>
</dbReference>
<comment type="subcellular location">
    <subcellularLocation>
        <location evidence="1">Nucleus</location>
    </subcellularLocation>
</comment>
<dbReference type="InterPro" id="IPR013087">
    <property type="entry name" value="Znf_C2H2_type"/>
</dbReference>
<dbReference type="SMART" id="SM00317">
    <property type="entry name" value="SET"/>
    <property type="match status" value="1"/>
</dbReference>
<dbReference type="GO" id="GO:0005737">
    <property type="term" value="C:cytoplasm"/>
    <property type="evidence" value="ECO:0007669"/>
    <property type="project" value="TreeGrafter"/>
</dbReference>
<dbReference type="PANTHER" id="PTHR16515:SF59">
    <property type="entry name" value="PR DOMAIN ZINC FINGER PROTEIN 1"/>
    <property type="match status" value="1"/>
</dbReference>
<feature type="domain" description="C2H2-type" evidence="11">
    <location>
        <begin position="827"/>
        <end position="856"/>
    </location>
</feature>
<dbReference type="InterPro" id="IPR050331">
    <property type="entry name" value="Zinc_finger"/>
</dbReference>
<dbReference type="Pfam" id="PF00096">
    <property type="entry name" value="zf-C2H2"/>
    <property type="match status" value="4"/>
</dbReference>
<evidence type="ECO:0000256" key="6">
    <source>
        <dbReference type="ARBA" id="ARBA00023015"/>
    </source>
</evidence>
<evidence type="ECO:0000313" key="13">
    <source>
        <dbReference type="Proteomes" id="UP000492821"/>
    </source>
</evidence>
<keyword evidence="4 9" id="KW-0863">Zinc-finger</keyword>
<proteinExistence type="predicted"/>
<feature type="compositionally biased region" description="Low complexity" evidence="10">
    <location>
        <begin position="124"/>
        <end position="147"/>
    </location>
</feature>
<keyword evidence="13" id="KW-1185">Reference proteome</keyword>
<feature type="domain" description="C2H2-type" evidence="11">
    <location>
        <begin position="771"/>
        <end position="798"/>
    </location>
</feature>
<evidence type="ECO:0000259" key="12">
    <source>
        <dbReference type="PROSITE" id="PS50280"/>
    </source>
</evidence>
<dbReference type="Proteomes" id="UP000492821">
    <property type="component" value="Unassembled WGS sequence"/>
</dbReference>
<dbReference type="SUPFAM" id="SSF57667">
    <property type="entry name" value="beta-beta-alpha zinc fingers"/>
    <property type="match status" value="3"/>
</dbReference>
<dbReference type="InterPro" id="IPR001214">
    <property type="entry name" value="SET_dom"/>
</dbReference>
<feature type="compositionally biased region" description="Low complexity" evidence="10">
    <location>
        <begin position="448"/>
        <end position="462"/>
    </location>
</feature>
<evidence type="ECO:0000256" key="10">
    <source>
        <dbReference type="SAM" id="MobiDB-lite"/>
    </source>
</evidence>
<dbReference type="GO" id="GO:0005634">
    <property type="term" value="C:nucleus"/>
    <property type="evidence" value="ECO:0007669"/>
    <property type="project" value="UniProtKB-SubCell"/>
</dbReference>
<feature type="region of interest" description="Disordered" evidence="10">
    <location>
        <begin position="372"/>
        <end position="402"/>
    </location>
</feature>
<keyword evidence="5" id="KW-0862">Zinc</keyword>
<dbReference type="InterPro" id="IPR036236">
    <property type="entry name" value="Znf_C2H2_sf"/>
</dbReference>
<evidence type="ECO:0000259" key="11">
    <source>
        <dbReference type="PROSITE" id="PS50157"/>
    </source>
</evidence>
<keyword evidence="6" id="KW-0805">Transcription regulation</keyword>
<feature type="domain" description="C2H2-type" evidence="11">
    <location>
        <begin position="715"/>
        <end position="742"/>
    </location>
</feature>
<dbReference type="FunFam" id="3.30.160.60:FF:000446">
    <property type="entry name" value="Zinc finger protein"/>
    <property type="match status" value="1"/>
</dbReference>
<evidence type="ECO:0000256" key="7">
    <source>
        <dbReference type="ARBA" id="ARBA00023163"/>
    </source>
</evidence>
<keyword evidence="2" id="KW-0479">Metal-binding</keyword>
<name>A0A7E4VXC4_PANRE</name>
<dbReference type="Pfam" id="PF21549">
    <property type="entry name" value="PRDM2_PR"/>
    <property type="match status" value="1"/>
</dbReference>
<evidence type="ECO:0000256" key="8">
    <source>
        <dbReference type="ARBA" id="ARBA00023242"/>
    </source>
</evidence>
<evidence type="ECO:0000256" key="3">
    <source>
        <dbReference type="ARBA" id="ARBA00022737"/>
    </source>
</evidence>
<evidence type="ECO:0000256" key="4">
    <source>
        <dbReference type="ARBA" id="ARBA00022771"/>
    </source>
</evidence>
<dbReference type="Gene3D" id="2.170.270.10">
    <property type="entry name" value="SET domain"/>
    <property type="match status" value="1"/>
</dbReference>
<evidence type="ECO:0000256" key="2">
    <source>
        <dbReference type="ARBA" id="ARBA00022723"/>
    </source>
</evidence>
<protein>
    <submittedName>
        <fullName evidence="14">SET domain-containing protein</fullName>
    </submittedName>
</protein>
<feature type="domain" description="SET" evidence="12">
    <location>
        <begin position="197"/>
        <end position="346"/>
    </location>
</feature>
<dbReference type="GO" id="GO:0008270">
    <property type="term" value="F:zinc ion binding"/>
    <property type="evidence" value="ECO:0007669"/>
    <property type="project" value="UniProtKB-KW"/>
</dbReference>
<reference evidence="14" key="2">
    <citation type="submission" date="2020-10" db="UniProtKB">
        <authorList>
            <consortium name="WormBaseParasite"/>
        </authorList>
    </citation>
    <scope>IDENTIFICATION</scope>
</reference>
<feature type="domain" description="C2H2-type" evidence="11">
    <location>
        <begin position="799"/>
        <end position="826"/>
    </location>
</feature>
<feature type="region of interest" description="Disordered" evidence="10">
    <location>
        <begin position="110"/>
        <end position="154"/>
    </location>
</feature>
<dbReference type="WBParaSite" id="Pan_g3869.t1">
    <property type="protein sequence ID" value="Pan_g3869.t1"/>
    <property type="gene ID" value="Pan_g3869"/>
</dbReference>
<feature type="region of interest" description="Disordered" evidence="10">
    <location>
        <begin position="497"/>
        <end position="520"/>
    </location>
</feature>
<accession>A0A7E4VXC4</accession>
<organism evidence="13 14">
    <name type="scientific">Panagrellus redivivus</name>
    <name type="common">Microworm</name>
    <dbReference type="NCBI Taxonomy" id="6233"/>
    <lineage>
        <taxon>Eukaryota</taxon>
        <taxon>Metazoa</taxon>
        <taxon>Ecdysozoa</taxon>
        <taxon>Nematoda</taxon>
        <taxon>Chromadorea</taxon>
        <taxon>Rhabditida</taxon>
        <taxon>Tylenchina</taxon>
        <taxon>Panagrolaimomorpha</taxon>
        <taxon>Panagrolaimoidea</taxon>
        <taxon>Panagrolaimidae</taxon>
        <taxon>Panagrellus</taxon>
    </lineage>
</organism>
<feature type="compositionally biased region" description="Basic and acidic residues" evidence="10">
    <location>
        <begin position="1"/>
        <end position="14"/>
    </location>
</feature>
<dbReference type="FunFam" id="3.30.160.60:FF:001272">
    <property type="entry name" value="Zinc finger protein 683"/>
    <property type="match status" value="1"/>
</dbReference>
<dbReference type="GO" id="GO:0000978">
    <property type="term" value="F:RNA polymerase II cis-regulatory region sequence-specific DNA binding"/>
    <property type="evidence" value="ECO:0007669"/>
    <property type="project" value="TreeGrafter"/>
</dbReference>
<evidence type="ECO:0000256" key="5">
    <source>
        <dbReference type="ARBA" id="ARBA00022833"/>
    </source>
</evidence>
<feature type="domain" description="C2H2-type" evidence="11">
    <location>
        <begin position="743"/>
        <end position="770"/>
    </location>
</feature>